<feature type="compositionally biased region" description="Basic and acidic residues" evidence="6">
    <location>
        <begin position="73"/>
        <end position="82"/>
    </location>
</feature>
<dbReference type="PANTHER" id="PTHR15741:SF27">
    <property type="entry name" value="TRANSCRIPTION FACTOR AP-4"/>
    <property type="match status" value="1"/>
</dbReference>
<keyword evidence="4" id="KW-0804">Transcription</keyword>
<feature type="compositionally biased region" description="Basic and acidic residues" evidence="6">
    <location>
        <begin position="348"/>
        <end position="365"/>
    </location>
</feature>
<protein>
    <recommendedName>
        <fullName evidence="7">BHLH domain-containing protein</fullName>
    </recommendedName>
</protein>
<dbReference type="AlphaFoldDB" id="A0AAD9FSX3"/>
<dbReference type="Pfam" id="PF00010">
    <property type="entry name" value="HLH"/>
    <property type="match status" value="1"/>
</dbReference>
<dbReference type="SUPFAM" id="SSF47459">
    <property type="entry name" value="HLH, helix-loop-helix DNA-binding domain"/>
    <property type="match status" value="1"/>
</dbReference>
<comment type="caution">
    <text evidence="8">The sequence shown here is derived from an EMBL/GenBank/DDBJ whole genome shotgun (WGS) entry which is preliminary data.</text>
</comment>
<dbReference type="InterPro" id="IPR036638">
    <property type="entry name" value="HLH_DNA-bd_sf"/>
</dbReference>
<dbReference type="PROSITE" id="PS50888">
    <property type="entry name" value="BHLH"/>
    <property type="match status" value="1"/>
</dbReference>
<feature type="region of interest" description="Disordered" evidence="6">
    <location>
        <begin position="308"/>
        <end position="365"/>
    </location>
</feature>
<keyword evidence="2" id="KW-0805">Transcription regulation</keyword>
<keyword evidence="9" id="KW-1185">Reference proteome</keyword>
<dbReference type="GO" id="GO:0000978">
    <property type="term" value="F:RNA polymerase II cis-regulatory region sequence-specific DNA binding"/>
    <property type="evidence" value="ECO:0007669"/>
    <property type="project" value="TreeGrafter"/>
</dbReference>
<dbReference type="CDD" id="cd00083">
    <property type="entry name" value="bHLH_SF"/>
    <property type="match status" value="1"/>
</dbReference>
<evidence type="ECO:0000256" key="1">
    <source>
        <dbReference type="ARBA" id="ARBA00004123"/>
    </source>
</evidence>
<feature type="domain" description="BHLH" evidence="7">
    <location>
        <begin position="352"/>
        <end position="402"/>
    </location>
</feature>
<evidence type="ECO:0000313" key="9">
    <source>
        <dbReference type="Proteomes" id="UP001182556"/>
    </source>
</evidence>
<organism evidence="8 9">
    <name type="scientific">Papiliotrema laurentii</name>
    <name type="common">Cryptococcus laurentii</name>
    <dbReference type="NCBI Taxonomy" id="5418"/>
    <lineage>
        <taxon>Eukaryota</taxon>
        <taxon>Fungi</taxon>
        <taxon>Dikarya</taxon>
        <taxon>Basidiomycota</taxon>
        <taxon>Agaricomycotina</taxon>
        <taxon>Tremellomycetes</taxon>
        <taxon>Tremellales</taxon>
        <taxon>Rhynchogastremaceae</taxon>
        <taxon>Papiliotrema</taxon>
    </lineage>
</organism>
<dbReference type="Gene3D" id="4.10.280.10">
    <property type="entry name" value="Helix-loop-helix DNA-binding domain"/>
    <property type="match status" value="1"/>
</dbReference>
<comment type="subcellular location">
    <subcellularLocation>
        <location evidence="1">Nucleus</location>
    </subcellularLocation>
</comment>
<evidence type="ECO:0000256" key="5">
    <source>
        <dbReference type="ARBA" id="ARBA00023242"/>
    </source>
</evidence>
<evidence type="ECO:0000256" key="3">
    <source>
        <dbReference type="ARBA" id="ARBA00023125"/>
    </source>
</evidence>
<dbReference type="GO" id="GO:0005634">
    <property type="term" value="C:nucleus"/>
    <property type="evidence" value="ECO:0007669"/>
    <property type="project" value="UniProtKB-SubCell"/>
</dbReference>
<evidence type="ECO:0000256" key="4">
    <source>
        <dbReference type="ARBA" id="ARBA00023163"/>
    </source>
</evidence>
<reference evidence="8" key="1">
    <citation type="submission" date="2023-02" db="EMBL/GenBank/DDBJ databases">
        <title>Identification and recombinant expression of a fungal hydrolase from Papiliotrema laurentii that hydrolyzes apple cutin and clears colloidal polyester polyurethane.</title>
        <authorList>
            <consortium name="DOE Joint Genome Institute"/>
            <person name="Roman V.A."/>
            <person name="Bojanowski C."/>
            <person name="Crable B.R."/>
            <person name="Wagner D.N."/>
            <person name="Hung C.S."/>
            <person name="Nadeau L.J."/>
            <person name="Schratz L."/>
            <person name="Haridas S."/>
            <person name="Pangilinan J."/>
            <person name="Lipzen A."/>
            <person name="Na H."/>
            <person name="Yan M."/>
            <person name="Ng V."/>
            <person name="Grigoriev I.V."/>
            <person name="Spatafora J.W."/>
            <person name="Barlow D."/>
            <person name="Biffinger J."/>
            <person name="Kelley-Loughnane N."/>
            <person name="Varaljay V.A."/>
            <person name="Crookes-Goodson W.J."/>
        </authorList>
    </citation>
    <scope>NUCLEOTIDE SEQUENCE</scope>
    <source>
        <strain evidence="8">5307AH</strain>
    </source>
</reference>
<name>A0AAD9FSX3_PAPLA</name>
<sequence>MSSCVMSHSPSTLNNENAHLGSLQEEPFDISFPFLDPVGGMQYFASATSTPAPPAAEEATITPRVIPANHMQPEGDRPEHQEGGTQDQKQPDDVKMSWQSSTAEAIARPFQYPPYAHNPTAHLEGLSLHSTSAIGDSIRPFHYSTYSTSCHFGTPVRPTFHPYRSYGDNGMRSPRVQAKSGPEPLSPPLSTSPPGSSGSHHHPLHNTSPTAVSPALVSPASAIESSNSDFSPLSIGWTNAPLPQHPPGANHLPFSGVSIAGVPQRQQAQDAGAQLMMVAGFPYTTSPPVRQTHANNTPTKITRLRSTRATVASRVKHEDIDDDSDDLEDRPGLGLSPETATSRIPVGGRREDVRRARIESEQRRRDELREGFRRLKEALPDSNQRPSKSSLLDRAVAHIEQIESANRYLLNQLDLATREAAQSRATYQELAHAVAINTRSASGGSSPHDTARI</sequence>
<dbReference type="PANTHER" id="PTHR15741">
    <property type="entry name" value="BASIC HELIX-LOOP-HELIX ZIP TRANSCRIPTION FACTOR"/>
    <property type="match status" value="1"/>
</dbReference>
<dbReference type="Proteomes" id="UP001182556">
    <property type="component" value="Unassembled WGS sequence"/>
</dbReference>
<feature type="region of interest" description="Disordered" evidence="6">
    <location>
        <begin position="163"/>
        <end position="214"/>
    </location>
</feature>
<dbReference type="EMBL" id="JAODAN010000003">
    <property type="protein sequence ID" value="KAK1925563.1"/>
    <property type="molecule type" value="Genomic_DNA"/>
</dbReference>
<evidence type="ECO:0000313" key="8">
    <source>
        <dbReference type="EMBL" id="KAK1925563.1"/>
    </source>
</evidence>
<accession>A0AAD9FSX3</accession>
<proteinExistence type="predicted"/>
<dbReference type="SMART" id="SM00353">
    <property type="entry name" value="HLH"/>
    <property type="match status" value="1"/>
</dbReference>
<gene>
    <name evidence="8" type="ORF">DB88DRAFT_200583</name>
</gene>
<evidence type="ECO:0000256" key="6">
    <source>
        <dbReference type="SAM" id="MobiDB-lite"/>
    </source>
</evidence>
<dbReference type="InterPro" id="IPR052207">
    <property type="entry name" value="Max-like/E-box_TFs"/>
</dbReference>
<feature type="region of interest" description="Disordered" evidence="6">
    <location>
        <begin position="68"/>
        <end position="100"/>
    </location>
</feature>
<keyword evidence="5" id="KW-0539">Nucleus</keyword>
<dbReference type="InterPro" id="IPR011598">
    <property type="entry name" value="bHLH_dom"/>
</dbReference>
<keyword evidence="3" id="KW-0238">DNA-binding</keyword>
<dbReference type="GO" id="GO:0000981">
    <property type="term" value="F:DNA-binding transcription factor activity, RNA polymerase II-specific"/>
    <property type="evidence" value="ECO:0007669"/>
    <property type="project" value="TreeGrafter"/>
</dbReference>
<evidence type="ECO:0000256" key="2">
    <source>
        <dbReference type="ARBA" id="ARBA00023015"/>
    </source>
</evidence>
<dbReference type="GO" id="GO:0046983">
    <property type="term" value="F:protein dimerization activity"/>
    <property type="evidence" value="ECO:0007669"/>
    <property type="project" value="InterPro"/>
</dbReference>
<evidence type="ECO:0000259" key="7">
    <source>
        <dbReference type="PROSITE" id="PS50888"/>
    </source>
</evidence>